<reference evidence="1" key="1">
    <citation type="journal article" date="2023" name="Mol. Phylogenet. Evol.">
        <title>Genome-scale phylogeny and comparative genomics of the fungal order Sordariales.</title>
        <authorList>
            <person name="Hensen N."/>
            <person name="Bonometti L."/>
            <person name="Westerberg I."/>
            <person name="Brannstrom I.O."/>
            <person name="Guillou S."/>
            <person name="Cros-Aarteil S."/>
            <person name="Calhoun S."/>
            <person name="Haridas S."/>
            <person name="Kuo A."/>
            <person name="Mondo S."/>
            <person name="Pangilinan J."/>
            <person name="Riley R."/>
            <person name="LaButti K."/>
            <person name="Andreopoulos B."/>
            <person name="Lipzen A."/>
            <person name="Chen C."/>
            <person name="Yan M."/>
            <person name="Daum C."/>
            <person name="Ng V."/>
            <person name="Clum A."/>
            <person name="Steindorff A."/>
            <person name="Ohm R.A."/>
            <person name="Martin F."/>
            <person name="Silar P."/>
            <person name="Natvig D.O."/>
            <person name="Lalanne C."/>
            <person name="Gautier V."/>
            <person name="Ament-Velasquez S.L."/>
            <person name="Kruys A."/>
            <person name="Hutchinson M.I."/>
            <person name="Powell A.J."/>
            <person name="Barry K."/>
            <person name="Miller A.N."/>
            <person name="Grigoriev I.V."/>
            <person name="Debuchy R."/>
            <person name="Gladieux P."/>
            <person name="Hiltunen Thoren M."/>
            <person name="Johannesson H."/>
        </authorList>
    </citation>
    <scope>NUCLEOTIDE SEQUENCE</scope>
    <source>
        <strain evidence="1">CBS 538.74</strain>
    </source>
</reference>
<sequence length="304" mass="32346">MSASGVAAAINPNAPEGLQIHLFYNTNKKNLGFQFINETKHSDENEAFAAGDSAQTGVVITPAQVAATSLTGVDLVLGFTNKPQEQPAPGCQCSDPTHNDVAIISPIYQPLAATEVNNLTIAATSSDSTAYVFYLTGTDYKNTTINEVTVGDDSPGQFDDTVKILPGSSLAAYYVPGNEDSDASRYIIYQAYSTGKLHAYCPNPGSVDDKEIDGSIGARPNTPLAVTYVDGKAYLYYVDTSHSIRSIVNDKGKWKSSVAVQAPSQVDDASQLTVVPAPNGNHVFFVGAGQGNKFKFHHVIDKRS</sequence>
<accession>A0AAN6VLA1</accession>
<dbReference type="Proteomes" id="UP001302745">
    <property type="component" value="Unassembled WGS sequence"/>
</dbReference>
<keyword evidence="2" id="KW-1185">Reference proteome</keyword>
<evidence type="ECO:0000313" key="2">
    <source>
        <dbReference type="Proteomes" id="UP001302745"/>
    </source>
</evidence>
<dbReference type="SUPFAM" id="SSF89372">
    <property type="entry name" value="Fucose-specific lectin"/>
    <property type="match status" value="1"/>
</dbReference>
<organism evidence="1 2">
    <name type="scientific">Chaetomidium leptoderma</name>
    <dbReference type="NCBI Taxonomy" id="669021"/>
    <lineage>
        <taxon>Eukaryota</taxon>
        <taxon>Fungi</taxon>
        <taxon>Dikarya</taxon>
        <taxon>Ascomycota</taxon>
        <taxon>Pezizomycotina</taxon>
        <taxon>Sordariomycetes</taxon>
        <taxon>Sordariomycetidae</taxon>
        <taxon>Sordariales</taxon>
        <taxon>Chaetomiaceae</taxon>
        <taxon>Chaetomidium</taxon>
    </lineage>
</organism>
<protein>
    <recommendedName>
        <fullName evidence="3">Fucose-specific lectin</fullName>
    </recommendedName>
</protein>
<dbReference type="EMBL" id="MU856979">
    <property type="protein sequence ID" value="KAK4152311.1"/>
    <property type="molecule type" value="Genomic_DNA"/>
</dbReference>
<evidence type="ECO:0000313" key="1">
    <source>
        <dbReference type="EMBL" id="KAK4152311.1"/>
    </source>
</evidence>
<gene>
    <name evidence="1" type="ORF">C8A00DRAFT_44615</name>
</gene>
<proteinExistence type="predicted"/>
<reference evidence="1" key="2">
    <citation type="submission" date="2023-05" db="EMBL/GenBank/DDBJ databases">
        <authorList>
            <consortium name="Lawrence Berkeley National Laboratory"/>
            <person name="Steindorff A."/>
            <person name="Hensen N."/>
            <person name="Bonometti L."/>
            <person name="Westerberg I."/>
            <person name="Brannstrom I.O."/>
            <person name="Guillou S."/>
            <person name="Cros-Aarteil S."/>
            <person name="Calhoun S."/>
            <person name="Haridas S."/>
            <person name="Kuo A."/>
            <person name="Mondo S."/>
            <person name="Pangilinan J."/>
            <person name="Riley R."/>
            <person name="Labutti K."/>
            <person name="Andreopoulos B."/>
            <person name="Lipzen A."/>
            <person name="Chen C."/>
            <person name="Yanf M."/>
            <person name="Daum C."/>
            <person name="Ng V."/>
            <person name="Clum A."/>
            <person name="Ohm R."/>
            <person name="Martin F."/>
            <person name="Silar P."/>
            <person name="Natvig D."/>
            <person name="Lalanne C."/>
            <person name="Gautier V."/>
            <person name="Ament-Velasquez S.L."/>
            <person name="Kruys A."/>
            <person name="Hutchinson M.I."/>
            <person name="Powell A.J."/>
            <person name="Barry K."/>
            <person name="Miller A.N."/>
            <person name="Grigoriev I.V."/>
            <person name="Debuchy R."/>
            <person name="Gladieux P."/>
            <person name="Thoren M.H."/>
            <person name="Johannesson H."/>
        </authorList>
    </citation>
    <scope>NUCLEOTIDE SEQUENCE</scope>
    <source>
        <strain evidence="1">CBS 538.74</strain>
    </source>
</reference>
<name>A0AAN6VLA1_9PEZI</name>
<dbReference type="AlphaFoldDB" id="A0AAN6VLA1"/>
<comment type="caution">
    <text evidence="1">The sequence shown here is derived from an EMBL/GenBank/DDBJ whole genome shotgun (WGS) entry which is preliminary data.</text>
</comment>
<dbReference type="Gene3D" id="2.120.10.70">
    <property type="entry name" value="Fucose-specific lectin"/>
    <property type="match status" value="1"/>
</dbReference>
<evidence type="ECO:0008006" key="3">
    <source>
        <dbReference type="Google" id="ProtNLM"/>
    </source>
</evidence>